<dbReference type="CDD" id="cd13634">
    <property type="entry name" value="PBP2_Sco4506"/>
    <property type="match status" value="1"/>
</dbReference>
<dbReference type="PANTHER" id="PTHR37690:SF1">
    <property type="entry name" value="CHORISMATE DEHYDRATASE"/>
    <property type="match status" value="1"/>
</dbReference>
<dbReference type="Proteomes" id="UP000305848">
    <property type="component" value="Unassembled WGS sequence"/>
</dbReference>
<dbReference type="RefSeq" id="WP_137261537.1">
    <property type="nucleotide sequence ID" value="NZ_SZQL01000006.1"/>
</dbReference>
<dbReference type="GO" id="GO:0009234">
    <property type="term" value="P:menaquinone biosynthetic process"/>
    <property type="evidence" value="ECO:0007669"/>
    <property type="project" value="UniProtKB-UniRule"/>
</dbReference>
<dbReference type="EC" id="4.2.1.151" evidence="4"/>
<dbReference type="UniPathway" id="UPA00079"/>
<evidence type="ECO:0000256" key="4">
    <source>
        <dbReference type="HAMAP-Rule" id="MF_00995"/>
    </source>
</evidence>
<evidence type="ECO:0000256" key="1">
    <source>
        <dbReference type="ARBA" id="ARBA00004863"/>
    </source>
</evidence>
<reference evidence="5 6" key="1">
    <citation type="submission" date="2019-05" db="EMBL/GenBank/DDBJ databases">
        <title>Panacibacter sp. strain 17mud1-8 Genome sequencing and assembly.</title>
        <authorList>
            <person name="Chhetri G."/>
        </authorList>
    </citation>
    <scope>NUCLEOTIDE SEQUENCE [LARGE SCALE GENOMIC DNA]</scope>
    <source>
        <strain evidence="5 6">17mud1-8</strain>
    </source>
</reference>
<dbReference type="EMBL" id="SZQL01000006">
    <property type="protein sequence ID" value="TKK68917.1"/>
    <property type="molecule type" value="Genomic_DNA"/>
</dbReference>
<dbReference type="Gene3D" id="3.40.190.10">
    <property type="entry name" value="Periplasmic binding protein-like II"/>
    <property type="match status" value="2"/>
</dbReference>
<gene>
    <name evidence="4" type="primary">mqnA</name>
    <name evidence="5" type="ORF">FC093_09490</name>
</gene>
<dbReference type="Pfam" id="PF02621">
    <property type="entry name" value="VitK2_biosynth"/>
    <property type="match status" value="1"/>
</dbReference>
<dbReference type="SUPFAM" id="SSF53850">
    <property type="entry name" value="Periplasmic binding protein-like II"/>
    <property type="match status" value="1"/>
</dbReference>
<dbReference type="OrthoDB" id="9810112at2"/>
<dbReference type="PANTHER" id="PTHR37690">
    <property type="entry name" value="CHORISMATE DEHYDRATASE"/>
    <property type="match status" value="1"/>
</dbReference>
<comment type="pathway">
    <text evidence="1 4">Quinol/quinone metabolism; menaquinone biosynthesis.</text>
</comment>
<comment type="similarity">
    <text evidence="4">Belongs to the MqnA/MqnD family. MqnA subfamily.</text>
</comment>
<comment type="catalytic activity">
    <reaction evidence="4">
        <text>chorismate = 3-[(1-carboxyvinyl)-oxy]benzoate + H2O</text>
        <dbReference type="Rhea" id="RHEA:40051"/>
        <dbReference type="ChEBI" id="CHEBI:15377"/>
        <dbReference type="ChEBI" id="CHEBI:29748"/>
        <dbReference type="ChEBI" id="CHEBI:76981"/>
        <dbReference type="EC" id="4.2.1.151"/>
    </reaction>
</comment>
<evidence type="ECO:0000313" key="6">
    <source>
        <dbReference type="Proteomes" id="UP000305848"/>
    </source>
</evidence>
<accession>A0A4U3L5L9</accession>
<name>A0A4U3L5L9_9BACT</name>
<protein>
    <recommendedName>
        <fullName evidence="4">Chorismate dehydratase</fullName>
        <ecNumber evidence="4">4.2.1.151</ecNumber>
    </recommendedName>
    <alternativeName>
        <fullName evidence="4">Menaquinone biosynthetic enzyme MqnA</fullName>
    </alternativeName>
</protein>
<dbReference type="AlphaFoldDB" id="A0A4U3L5L9"/>
<organism evidence="5 6">
    <name type="scientific">Ilyomonas limi</name>
    <dbReference type="NCBI Taxonomy" id="2575867"/>
    <lineage>
        <taxon>Bacteria</taxon>
        <taxon>Pseudomonadati</taxon>
        <taxon>Bacteroidota</taxon>
        <taxon>Chitinophagia</taxon>
        <taxon>Chitinophagales</taxon>
        <taxon>Chitinophagaceae</taxon>
        <taxon>Ilyomonas</taxon>
    </lineage>
</organism>
<dbReference type="InterPro" id="IPR030868">
    <property type="entry name" value="MqnA"/>
</dbReference>
<keyword evidence="2 4" id="KW-0474">Menaquinone biosynthesis</keyword>
<evidence type="ECO:0000256" key="2">
    <source>
        <dbReference type="ARBA" id="ARBA00022428"/>
    </source>
</evidence>
<keyword evidence="3 4" id="KW-0456">Lyase</keyword>
<evidence type="ECO:0000313" key="5">
    <source>
        <dbReference type="EMBL" id="TKK68917.1"/>
    </source>
</evidence>
<comment type="function">
    <text evidence="4">Catalyzes the dehydration of chorismate into 3-[(1-carboxyvinyl)oxy]benzoate, a step in the biosynthesis of menaquinone (MK, vitamin K2).</text>
</comment>
<evidence type="ECO:0000256" key="3">
    <source>
        <dbReference type="ARBA" id="ARBA00023239"/>
    </source>
</evidence>
<dbReference type="InterPro" id="IPR003773">
    <property type="entry name" value="Menaquinone_biosynth"/>
</dbReference>
<sequence>MDKINVGAVSYLNTKPLLYGIVRSKALLEQVELVIDYPSKIADMLVQGSLDVGLIPVAAIPQLKEWHIISDYCIGAESAVASVCLFSEVPLDKIERVLLDYQSKTSVNLCKVLLKHYWKINPAMEDAKEDFREHIQGTTAGVVIGDRALEQRLASPYIYDLAAAWQQFTGLPFVFAAWIANKKLPESFCKLFNEANAVGLNELEKVVAENPYTIYDLHTYFGKNISYRLTETKKRGLEKFLQLLKYV</sequence>
<dbReference type="HAMAP" id="MF_00995">
    <property type="entry name" value="MqnA"/>
    <property type="match status" value="1"/>
</dbReference>
<proteinExistence type="inferred from homology"/>
<keyword evidence="6" id="KW-1185">Reference proteome</keyword>
<comment type="caution">
    <text evidence="5">The sequence shown here is derived from an EMBL/GenBank/DDBJ whole genome shotgun (WGS) entry which is preliminary data.</text>
</comment>
<dbReference type="GO" id="GO:0016836">
    <property type="term" value="F:hydro-lyase activity"/>
    <property type="evidence" value="ECO:0007669"/>
    <property type="project" value="UniProtKB-UniRule"/>
</dbReference>